<gene>
    <name evidence="17" type="ORF">Ocin01_01506</name>
</gene>
<feature type="compositionally biased region" description="Polar residues" evidence="16">
    <location>
        <begin position="815"/>
        <end position="849"/>
    </location>
</feature>
<protein>
    <recommendedName>
        <fullName evidence="4">Tonsoku-like protein</fullName>
    </recommendedName>
</protein>
<keyword evidence="6" id="KW-0433">Leucine-rich repeat</keyword>
<feature type="compositionally biased region" description="Low complexity" evidence="16">
    <location>
        <begin position="739"/>
        <end position="755"/>
    </location>
</feature>
<dbReference type="Proteomes" id="UP000094527">
    <property type="component" value="Unassembled WGS sequence"/>
</dbReference>
<evidence type="ECO:0000313" key="18">
    <source>
        <dbReference type="Proteomes" id="UP000094527"/>
    </source>
</evidence>
<feature type="repeat" description="TPR" evidence="15">
    <location>
        <begin position="127"/>
        <end position="160"/>
    </location>
</feature>
<keyword evidence="18" id="KW-1185">Reference proteome</keyword>
<dbReference type="InterPro" id="IPR011990">
    <property type="entry name" value="TPR-like_helical_dom_sf"/>
</dbReference>
<feature type="region of interest" description="Disordered" evidence="16">
    <location>
        <begin position="791"/>
        <end position="856"/>
    </location>
</feature>
<evidence type="ECO:0000256" key="8">
    <source>
        <dbReference type="ARBA" id="ARBA00022763"/>
    </source>
</evidence>
<dbReference type="InterPro" id="IPR052311">
    <property type="entry name" value="MMS22L-TONSL_complex_comp"/>
</dbReference>
<dbReference type="InterPro" id="IPR001611">
    <property type="entry name" value="Leu-rich_rpt"/>
</dbReference>
<dbReference type="GO" id="GO:0000724">
    <property type="term" value="P:double-strand break repair via homologous recombination"/>
    <property type="evidence" value="ECO:0007669"/>
    <property type="project" value="TreeGrafter"/>
</dbReference>
<evidence type="ECO:0000256" key="16">
    <source>
        <dbReference type="SAM" id="MobiDB-lite"/>
    </source>
</evidence>
<dbReference type="SUPFAM" id="SSF48403">
    <property type="entry name" value="Ankyrin repeat"/>
    <property type="match status" value="1"/>
</dbReference>
<dbReference type="Gene3D" id="3.80.10.10">
    <property type="entry name" value="Ribonuclease Inhibitor"/>
    <property type="match status" value="2"/>
</dbReference>
<dbReference type="PROSITE" id="PS50088">
    <property type="entry name" value="ANK_REPEAT"/>
    <property type="match status" value="3"/>
</dbReference>
<dbReference type="InterPro" id="IPR036770">
    <property type="entry name" value="Ankyrin_rpt-contain_sf"/>
</dbReference>
<dbReference type="Gene3D" id="1.25.40.20">
    <property type="entry name" value="Ankyrin repeat-containing domain"/>
    <property type="match status" value="1"/>
</dbReference>
<dbReference type="InterPro" id="IPR019734">
    <property type="entry name" value="TPR_rpt"/>
</dbReference>
<keyword evidence="13" id="KW-0539">Nucleus</keyword>
<feature type="region of interest" description="Disordered" evidence="16">
    <location>
        <begin position="696"/>
        <end position="776"/>
    </location>
</feature>
<feature type="region of interest" description="Disordered" evidence="16">
    <location>
        <begin position="237"/>
        <end position="290"/>
    </location>
</feature>
<comment type="subcellular location">
    <subcellularLocation>
        <location evidence="2">Chromosome</location>
    </subcellularLocation>
    <subcellularLocation>
        <location evidence="1">Nucleus</location>
    </subcellularLocation>
</comment>
<dbReference type="SUPFAM" id="SSF52047">
    <property type="entry name" value="RNI-like"/>
    <property type="match status" value="1"/>
</dbReference>
<feature type="compositionally biased region" description="Basic and acidic residues" evidence="16">
    <location>
        <begin position="503"/>
        <end position="519"/>
    </location>
</feature>
<keyword evidence="8" id="KW-0227">DNA damage</keyword>
<dbReference type="SUPFAM" id="SSF48452">
    <property type="entry name" value="TPR-like"/>
    <property type="match status" value="1"/>
</dbReference>
<keyword evidence="11 14" id="KW-0040">ANK repeat</keyword>
<feature type="compositionally biased region" description="Basic and acidic residues" evidence="16">
    <location>
        <begin position="440"/>
        <end position="449"/>
    </location>
</feature>
<feature type="repeat" description="ANK" evidence="14">
    <location>
        <begin position="324"/>
        <end position="356"/>
    </location>
</feature>
<keyword evidence="5" id="KW-0158">Chromosome</keyword>
<feature type="region of interest" description="Disordered" evidence="16">
    <location>
        <begin position="635"/>
        <end position="654"/>
    </location>
</feature>
<dbReference type="PANTHER" id="PTHR46358:SF1">
    <property type="entry name" value="TONSOKU-LIKE PROTEIN"/>
    <property type="match status" value="1"/>
</dbReference>
<accession>A0A1D2NJ43</accession>
<evidence type="ECO:0000256" key="11">
    <source>
        <dbReference type="ARBA" id="ARBA00023043"/>
    </source>
</evidence>
<evidence type="ECO:0000256" key="14">
    <source>
        <dbReference type="PROSITE-ProRule" id="PRU00023"/>
    </source>
</evidence>
<dbReference type="SMART" id="SM00368">
    <property type="entry name" value="LRR_RI"/>
    <property type="match status" value="4"/>
</dbReference>
<evidence type="ECO:0000256" key="10">
    <source>
        <dbReference type="ARBA" id="ARBA00022853"/>
    </source>
</evidence>
<dbReference type="SMART" id="SM00028">
    <property type="entry name" value="TPR"/>
    <property type="match status" value="2"/>
</dbReference>
<feature type="compositionally biased region" description="Polar residues" evidence="16">
    <location>
        <begin position="605"/>
        <end position="620"/>
    </location>
</feature>
<dbReference type="PANTHER" id="PTHR46358">
    <property type="entry name" value="TONSOKU-LIKE PROTEIN"/>
    <property type="match status" value="1"/>
</dbReference>
<dbReference type="GO" id="GO:0006325">
    <property type="term" value="P:chromatin organization"/>
    <property type="evidence" value="ECO:0007669"/>
    <property type="project" value="UniProtKB-KW"/>
</dbReference>
<dbReference type="GO" id="GO:0043596">
    <property type="term" value="C:nuclear replication fork"/>
    <property type="evidence" value="ECO:0007669"/>
    <property type="project" value="TreeGrafter"/>
</dbReference>
<evidence type="ECO:0000256" key="3">
    <source>
        <dbReference type="ARBA" id="ARBA00010999"/>
    </source>
</evidence>
<feature type="compositionally biased region" description="Acidic residues" evidence="16">
    <location>
        <begin position="719"/>
        <end position="728"/>
    </location>
</feature>
<dbReference type="OrthoDB" id="273147at2759"/>
<feature type="region of interest" description="Disordered" evidence="16">
    <location>
        <begin position="503"/>
        <end position="532"/>
    </location>
</feature>
<dbReference type="Pfam" id="PF13516">
    <property type="entry name" value="LRR_6"/>
    <property type="match status" value="2"/>
</dbReference>
<evidence type="ECO:0000256" key="2">
    <source>
        <dbReference type="ARBA" id="ARBA00004286"/>
    </source>
</evidence>
<feature type="repeat" description="ANK" evidence="14">
    <location>
        <begin position="364"/>
        <end position="396"/>
    </location>
</feature>
<sequence>MKSAKAIGNLEVEVESQIIEAKALFMCGEMDVGKKILKKLRQRIKKKEELQACIEKLDPLLIAAVRICRTQDILFVTEDQDKAKLIRLHEILGDNYSTLANYETAIVHYKKCCELAEAVGVGEKKVSRLYFSIAETYRDLQNYNSAYKYYLKELSMHRENIVEEFKTQTNITLVLEKLCKPHEVVIEAHKKAISMAKSMENYSRLLTALNNYALYLKNIKNHDEHKKQVEVMKKIKNEHNVSDSEEPETDSQDLLDEESDIDLDNLSAEESDDEIDEEKGKKPIQVRSNEAGESQLHLAAKKGDLKAVRRLIRQNHPVNVTDNAKWTPLHEASNYGHAEVVEELLKHGADVNAAGGVNDDGKSEKVTPLHDAASNCHTETMKILLKNKANVLSKDREGRYPIDSLVSWRASDGSNCAEQELVAYRELKQLLMSHMEKAGRPYRIQDEKRARKNTTRASSPKMSLLVSKPQDYDCPIPVKIATDDFDPDQEGCGKKLYERAMKQVRRKDNEEGNSKEKPRPISPGPRCGLIPSELDVHDDWLLPDDAAMPEMQSRVFKSHQSTSSKPKRKRNPVDDDDESYDRSTRRKTSAGSSRQYNGRSRKSSGTKSPTMSSNSNDSVIANSVVEDGSELLDIEMEGDDHDPNQTATASRKGRNINIHQAIPGTPDAILDDPMLSDDDEFNSIVFSNDFEKSLGQDDFLPSQMPARSPVEFGRTVDVEVVDNSDDREDERSSSPPPSIRSTSSRSRPRPIVSLSSDDDDDENEFQNSARSKYSTNTHGVKLSELASVFKQTKARSDAKENRKSVQSRLPYKSISKPSRNSDVAGRSSTNEHANSIRRTLSSSSLANGRTSDEHHKQQEVLRLKIRILDNVLLVPVDENHRDETIEWLATESASRYRRAYGVKPILTLQTKDGATLSSSDPISLVLGTNERELVGVVSDFDLPPLIERYAAACSDVAFEPDSEVKSSLNSCQSSNILYLKDVNLRGRAGVIVMNALQRQYSLRILELSGCSLFDSGLFELCKILPTLPGLTDLDLSSNGITKTGILSFAEAFQQKVSAGSTSSCSKMPIGLTSLVLSHNPLGNFVGHSLATLISKLSSLKVLKVADCDFNEKLFSWSKNELTNALNNSRLEELDISYNNWKDVGIEKCLNSLPARRIRILNCSSCILSSNPNENNDDAIAKAISSFFSRNEDCCNLTKLQLSGCCLSDKSMELILDNFDRLVRLESLELSRNDRLSSQSLINVLCRSVEQNIPLTKLDMGSIPDLLNNPRVTQEMILNALEKKMGAEKKLTFLRLPRSGIETPASTDNHPSFSKLESKMIELMEDYAGNMRFHYEKESACIIYRFES</sequence>
<dbReference type="GO" id="GO:0031297">
    <property type="term" value="P:replication fork processing"/>
    <property type="evidence" value="ECO:0007669"/>
    <property type="project" value="TreeGrafter"/>
</dbReference>
<keyword evidence="10" id="KW-0156">Chromatin regulator</keyword>
<feature type="compositionally biased region" description="Acidic residues" evidence="16">
    <location>
        <begin position="243"/>
        <end position="277"/>
    </location>
</feature>
<dbReference type="PRINTS" id="PR01415">
    <property type="entry name" value="ANKYRIN"/>
</dbReference>
<evidence type="ECO:0000256" key="4">
    <source>
        <dbReference type="ARBA" id="ARBA00017829"/>
    </source>
</evidence>
<comment type="caution">
    <text evidence="17">The sequence shown here is derived from an EMBL/GenBank/DDBJ whole genome shotgun (WGS) entry which is preliminary data.</text>
</comment>
<dbReference type="EMBL" id="LJIJ01000029">
    <property type="protein sequence ID" value="ODN05135.1"/>
    <property type="molecule type" value="Genomic_DNA"/>
</dbReference>
<organism evidence="17 18">
    <name type="scientific">Orchesella cincta</name>
    <name type="common">Springtail</name>
    <name type="synonym">Podura cincta</name>
    <dbReference type="NCBI Taxonomy" id="48709"/>
    <lineage>
        <taxon>Eukaryota</taxon>
        <taxon>Metazoa</taxon>
        <taxon>Ecdysozoa</taxon>
        <taxon>Arthropoda</taxon>
        <taxon>Hexapoda</taxon>
        <taxon>Collembola</taxon>
        <taxon>Entomobryomorpha</taxon>
        <taxon>Entomobryoidea</taxon>
        <taxon>Orchesellidae</taxon>
        <taxon>Orchesellinae</taxon>
        <taxon>Orchesella</taxon>
    </lineage>
</organism>
<dbReference type="InterPro" id="IPR002110">
    <property type="entry name" value="Ankyrin_rpt"/>
</dbReference>
<dbReference type="SMART" id="SM00248">
    <property type="entry name" value="ANK"/>
    <property type="match status" value="3"/>
</dbReference>
<dbReference type="OMA" id="ITQHLAK"/>
<reference evidence="17 18" key="1">
    <citation type="journal article" date="2016" name="Genome Biol. Evol.">
        <title>Gene Family Evolution Reflects Adaptation to Soil Environmental Stressors in the Genome of the Collembolan Orchesella cincta.</title>
        <authorList>
            <person name="Faddeeva-Vakhrusheva A."/>
            <person name="Derks M.F."/>
            <person name="Anvar S.Y."/>
            <person name="Agamennone V."/>
            <person name="Suring W."/>
            <person name="Smit S."/>
            <person name="van Straalen N.M."/>
            <person name="Roelofs D."/>
        </authorList>
    </citation>
    <scope>NUCLEOTIDE SEQUENCE [LARGE SCALE GENOMIC DNA]</scope>
    <source>
        <tissue evidence="17">Mixed pool</tissue>
    </source>
</reference>
<feature type="compositionally biased region" description="Basic and acidic residues" evidence="16">
    <location>
        <begin position="794"/>
        <end position="803"/>
    </location>
</feature>
<evidence type="ECO:0000313" key="17">
    <source>
        <dbReference type="EMBL" id="ODN05135.1"/>
    </source>
</evidence>
<evidence type="ECO:0000256" key="15">
    <source>
        <dbReference type="PROSITE-ProRule" id="PRU00339"/>
    </source>
</evidence>
<keyword evidence="12" id="KW-0234">DNA repair</keyword>
<keyword evidence="7" id="KW-0677">Repeat</keyword>
<evidence type="ECO:0000256" key="12">
    <source>
        <dbReference type="ARBA" id="ARBA00023204"/>
    </source>
</evidence>
<feature type="compositionally biased region" description="Polar residues" evidence="16">
    <location>
        <begin position="765"/>
        <end position="776"/>
    </location>
</feature>
<dbReference type="PROSITE" id="PS50297">
    <property type="entry name" value="ANK_REP_REGION"/>
    <property type="match status" value="3"/>
</dbReference>
<proteinExistence type="inferred from homology"/>
<dbReference type="InterPro" id="IPR032675">
    <property type="entry name" value="LRR_dom_sf"/>
</dbReference>
<evidence type="ECO:0000256" key="5">
    <source>
        <dbReference type="ARBA" id="ARBA00022454"/>
    </source>
</evidence>
<evidence type="ECO:0000256" key="9">
    <source>
        <dbReference type="ARBA" id="ARBA00022803"/>
    </source>
</evidence>
<name>A0A1D2NJ43_ORCCI</name>
<dbReference type="STRING" id="48709.A0A1D2NJ43"/>
<feature type="region of interest" description="Disordered" evidence="16">
    <location>
        <begin position="440"/>
        <end position="468"/>
    </location>
</feature>
<feature type="region of interest" description="Disordered" evidence="16">
    <location>
        <begin position="553"/>
        <end position="620"/>
    </location>
</feature>
<keyword evidence="9 15" id="KW-0802">TPR repeat</keyword>
<evidence type="ECO:0000256" key="1">
    <source>
        <dbReference type="ARBA" id="ARBA00004123"/>
    </source>
</evidence>
<feature type="compositionally biased region" description="Polar residues" evidence="16">
    <location>
        <begin position="589"/>
        <end position="598"/>
    </location>
</feature>
<evidence type="ECO:0000256" key="7">
    <source>
        <dbReference type="ARBA" id="ARBA00022737"/>
    </source>
</evidence>
<dbReference type="Gene3D" id="1.25.40.10">
    <property type="entry name" value="Tetratricopeptide repeat domain"/>
    <property type="match status" value="1"/>
</dbReference>
<dbReference type="PROSITE" id="PS50005">
    <property type="entry name" value="TPR"/>
    <property type="match status" value="1"/>
</dbReference>
<dbReference type="Pfam" id="PF12796">
    <property type="entry name" value="Ank_2"/>
    <property type="match status" value="1"/>
</dbReference>
<evidence type="ECO:0000256" key="6">
    <source>
        <dbReference type="ARBA" id="ARBA00022614"/>
    </source>
</evidence>
<evidence type="ECO:0000256" key="13">
    <source>
        <dbReference type="ARBA" id="ARBA00023242"/>
    </source>
</evidence>
<feature type="repeat" description="ANK" evidence="14">
    <location>
        <begin position="291"/>
        <end position="323"/>
    </location>
</feature>
<comment type="similarity">
    <text evidence="3">Belongs to the Tonsoku family.</text>
</comment>